<dbReference type="Proteomes" id="UP000749559">
    <property type="component" value="Unassembled WGS sequence"/>
</dbReference>
<organism evidence="1 2">
    <name type="scientific">Owenia fusiformis</name>
    <name type="common">Polychaete worm</name>
    <dbReference type="NCBI Taxonomy" id="6347"/>
    <lineage>
        <taxon>Eukaryota</taxon>
        <taxon>Metazoa</taxon>
        <taxon>Spiralia</taxon>
        <taxon>Lophotrochozoa</taxon>
        <taxon>Annelida</taxon>
        <taxon>Polychaeta</taxon>
        <taxon>Sedentaria</taxon>
        <taxon>Canalipalpata</taxon>
        <taxon>Sabellida</taxon>
        <taxon>Oweniida</taxon>
        <taxon>Oweniidae</taxon>
        <taxon>Owenia</taxon>
    </lineage>
</organism>
<dbReference type="InterPro" id="IPR018247">
    <property type="entry name" value="EF_Hand_1_Ca_BS"/>
</dbReference>
<evidence type="ECO:0000313" key="1">
    <source>
        <dbReference type="EMBL" id="CAH1787196.1"/>
    </source>
</evidence>
<accession>A0A8J1TYV4</accession>
<dbReference type="PROSITE" id="PS00018">
    <property type="entry name" value="EF_HAND_1"/>
    <property type="match status" value="1"/>
</dbReference>
<protein>
    <submittedName>
        <fullName evidence="1">Uncharacterized protein</fullName>
    </submittedName>
</protein>
<comment type="caution">
    <text evidence="1">The sequence shown here is derived from an EMBL/GenBank/DDBJ whole genome shotgun (WGS) entry which is preliminary data.</text>
</comment>
<proteinExistence type="predicted"/>
<gene>
    <name evidence="1" type="ORF">OFUS_LOCUS12951</name>
</gene>
<dbReference type="EMBL" id="CAIIXF020000006">
    <property type="protein sequence ID" value="CAH1787196.1"/>
    <property type="molecule type" value="Genomic_DNA"/>
</dbReference>
<evidence type="ECO:0000313" key="2">
    <source>
        <dbReference type="Proteomes" id="UP000749559"/>
    </source>
</evidence>
<keyword evidence="2" id="KW-1185">Reference proteome</keyword>
<dbReference type="AlphaFoldDB" id="A0A8J1TYV4"/>
<name>A0A8J1TYV4_OWEFU</name>
<sequence length="206" mass="23705">MTTAGVRVVILVMMTVSSARSNDDDDDRRVTRDDMKAAIDYATACGCPVFACIGRMQTCLLSGICKQCSMALPGKRQQNNLVFGKLKPINDAERVRKPVSFINSDADANVEFALNNDFRLNRHFPKYEKRFWQVSFPKYRPSPKQPKTGQDKLKEIIRNFKEPERQRTTAQATRIYAIQNPFVDVHRMWRNALIGIPYTGWFKRPL</sequence>
<reference evidence="1" key="1">
    <citation type="submission" date="2022-03" db="EMBL/GenBank/DDBJ databases">
        <authorList>
            <person name="Martin C."/>
        </authorList>
    </citation>
    <scope>NUCLEOTIDE SEQUENCE</scope>
</reference>